<proteinExistence type="predicted"/>
<dbReference type="STRING" id="225324.SAMN02745126_04636"/>
<dbReference type="InterPro" id="IPR038573">
    <property type="entry name" value="BrnT_sf"/>
</dbReference>
<dbReference type="Pfam" id="PF04365">
    <property type="entry name" value="BrnT_toxin"/>
    <property type="match status" value="1"/>
</dbReference>
<dbReference type="Proteomes" id="UP000190092">
    <property type="component" value="Unassembled WGS sequence"/>
</dbReference>
<organism evidence="1 2">
    <name type="scientific">Enhydrobacter aerosaccus</name>
    <dbReference type="NCBI Taxonomy" id="225324"/>
    <lineage>
        <taxon>Bacteria</taxon>
        <taxon>Pseudomonadati</taxon>
        <taxon>Pseudomonadota</taxon>
        <taxon>Alphaproteobacteria</taxon>
        <taxon>Hyphomicrobiales</taxon>
        <taxon>Enhydrobacter</taxon>
    </lineage>
</organism>
<protein>
    <submittedName>
        <fullName evidence="1">Uncharacterized protein</fullName>
    </submittedName>
</protein>
<evidence type="ECO:0000313" key="2">
    <source>
        <dbReference type="Proteomes" id="UP000190092"/>
    </source>
</evidence>
<gene>
    <name evidence="1" type="ORF">SAMN02745126_04636</name>
</gene>
<name>A0A1T4SG66_9HYPH</name>
<reference evidence="2" key="1">
    <citation type="submission" date="2017-02" db="EMBL/GenBank/DDBJ databases">
        <authorList>
            <person name="Varghese N."/>
            <person name="Submissions S."/>
        </authorList>
    </citation>
    <scope>NUCLEOTIDE SEQUENCE [LARGE SCALE GENOMIC DNA]</scope>
    <source>
        <strain evidence="2">ATCC 27094</strain>
    </source>
</reference>
<sequence length="92" mass="10673">MEIEFDPVKRRATLQARDLDMADAGEVFEGPTLTVEDDRQDYGEARYITIGFLADRMVVLVWTPRGAARRIISMRKANDREQALYAPRFRRP</sequence>
<dbReference type="OrthoDB" id="9798158at2"/>
<dbReference type="EMBL" id="FUWJ01000008">
    <property type="protein sequence ID" value="SKA27294.1"/>
    <property type="molecule type" value="Genomic_DNA"/>
</dbReference>
<evidence type="ECO:0000313" key="1">
    <source>
        <dbReference type="EMBL" id="SKA27294.1"/>
    </source>
</evidence>
<dbReference type="RefSeq" id="WP_085936327.1">
    <property type="nucleotide sequence ID" value="NZ_FUWJ01000008.1"/>
</dbReference>
<dbReference type="AlphaFoldDB" id="A0A1T4SG66"/>
<dbReference type="Gene3D" id="3.10.450.530">
    <property type="entry name" value="Ribonuclease toxin, BrnT, of type II toxin-antitoxin system"/>
    <property type="match status" value="1"/>
</dbReference>
<dbReference type="InterPro" id="IPR007460">
    <property type="entry name" value="BrnT_toxin"/>
</dbReference>
<keyword evidence="2" id="KW-1185">Reference proteome</keyword>
<accession>A0A1T4SG66</accession>